<evidence type="ECO:0000256" key="1">
    <source>
        <dbReference type="SAM" id="Phobius"/>
    </source>
</evidence>
<keyword evidence="1" id="KW-1133">Transmembrane helix</keyword>
<protein>
    <submittedName>
        <fullName evidence="2">Uncharacterized protein</fullName>
    </submittedName>
</protein>
<evidence type="ECO:0000313" key="2">
    <source>
        <dbReference type="EMBL" id="EHN58166.1"/>
    </source>
</evidence>
<dbReference type="Proteomes" id="UP000004959">
    <property type="component" value="Chromosome"/>
</dbReference>
<dbReference type="RefSeq" id="WP_007744222.1">
    <property type="nucleotide sequence ID" value="NZ_CM001398.1"/>
</dbReference>
<keyword evidence="1" id="KW-0472">Membrane</keyword>
<feature type="transmembrane region" description="Helical" evidence="1">
    <location>
        <begin position="31"/>
        <end position="50"/>
    </location>
</feature>
<name>G9WIM7_9LACO</name>
<keyword evidence="1" id="KW-0812">Transmembrane</keyword>
<accession>G9WIM7</accession>
<dbReference type="PATRIC" id="fig|1045004.4.peg.38"/>
<gene>
    <name evidence="2" type="ORF">OKIT_0037</name>
</gene>
<organism evidence="2 3">
    <name type="scientific">Oenococcus kitaharae DSM 17330</name>
    <dbReference type="NCBI Taxonomy" id="1045004"/>
    <lineage>
        <taxon>Bacteria</taxon>
        <taxon>Bacillati</taxon>
        <taxon>Bacillota</taxon>
        <taxon>Bacilli</taxon>
        <taxon>Lactobacillales</taxon>
        <taxon>Lactobacillaceae</taxon>
        <taxon>Oenococcus</taxon>
    </lineage>
</organism>
<dbReference type="AlphaFoldDB" id="G9WIM7"/>
<dbReference type="HOGENOM" id="CLU_694142_0_0_9"/>
<feature type="transmembrane region" description="Helical" evidence="1">
    <location>
        <begin position="7"/>
        <end position="25"/>
    </location>
</feature>
<reference evidence="2 3" key="1">
    <citation type="journal article" date="2012" name="PLoS ONE">
        <title>Functional divergence in the genus oenococcus as predicted by genome sequencing of the newly-described species, Oenococcus kitaharae.</title>
        <authorList>
            <person name="Borneman A.R."/>
            <person name="McCarthy J.M."/>
            <person name="Chambers P.J."/>
            <person name="Bartowsky E.J."/>
        </authorList>
    </citation>
    <scope>NUCLEOTIDE SEQUENCE [LARGE SCALE GENOMIC DNA]</scope>
    <source>
        <strain evidence="3">DSM17330</strain>
    </source>
</reference>
<keyword evidence="3" id="KW-1185">Reference proteome</keyword>
<dbReference type="EMBL" id="AFVZ01000001">
    <property type="protein sequence ID" value="EHN58166.1"/>
    <property type="molecule type" value="Genomic_DNA"/>
</dbReference>
<evidence type="ECO:0000313" key="3">
    <source>
        <dbReference type="Proteomes" id="UP000004959"/>
    </source>
</evidence>
<sequence length="397" mass="46286">MVDIGYLVSLLFSSYSFSATLGSLFKDLLDFFNSNFVATVGALVGVVIALRFEEIHYRKVRQEEKQLKFQHSIISVLGFINTFPLILDDDTRAFQSEDLKQDFFVDEFIEEVGSFEKKFDQNIHDLHSALAEVKMVNGDEQQIDAEYAALIEAEAYTKTYLNRLGRTLRQIKQDVMQDPGLAKNPDAVRKFNSALQVEKENTAKFLYQFYLEIRDTYGKNFKDQNELKKLDGKLWAYVQRNDWILNRLLVLFYPKSEDKGHQPKDPQKYFRIVAEDVPVDKTDSETGWKNGRKHLVKKDFQRFHSKSNENEFFKLEILPSESNNFQSKPFRRDTPFLTDHKVSPVKVSTYIKTDDIVRQIINSCLKRQLLLQESTDSNCKPLLDVQKGVQYSYRSLK</sequence>
<proteinExistence type="predicted"/>
<comment type="caution">
    <text evidence="2">The sequence shown here is derived from an EMBL/GenBank/DDBJ whole genome shotgun (WGS) entry which is preliminary data.</text>
</comment>